<reference evidence="1" key="1">
    <citation type="submission" date="2022-04" db="EMBL/GenBank/DDBJ databases">
        <title>Genome of the entomopathogenic fungus Entomophthora muscae.</title>
        <authorList>
            <person name="Elya C."/>
            <person name="Lovett B.R."/>
            <person name="Lee E."/>
            <person name="Macias A.M."/>
            <person name="Hajek A.E."/>
            <person name="De Bivort B.L."/>
            <person name="Kasson M.T."/>
            <person name="De Fine Licht H.H."/>
            <person name="Stajich J.E."/>
        </authorList>
    </citation>
    <scope>NUCLEOTIDE SEQUENCE</scope>
    <source>
        <strain evidence="1">Berkeley</strain>
    </source>
</reference>
<proteinExistence type="predicted"/>
<comment type="caution">
    <text evidence="1">The sequence shown here is derived from an EMBL/GenBank/DDBJ whole genome shotgun (WGS) entry which is preliminary data.</text>
</comment>
<dbReference type="EMBL" id="QTSX02002364">
    <property type="protein sequence ID" value="KAJ9075834.1"/>
    <property type="molecule type" value="Genomic_DNA"/>
</dbReference>
<name>A0ACC2TM70_9FUNG</name>
<dbReference type="Proteomes" id="UP001165960">
    <property type="component" value="Unassembled WGS sequence"/>
</dbReference>
<keyword evidence="2" id="KW-1185">Reference proteome</keyword>
<gene>
    <name evidence="1" type="ORF">DSO57_1031921</name>
</gene>
<protein>
    <submittedName>
        <fullName evidence="1">Uncharacterized protein</fullName>
    </submittedName>
</protein>
<evidence type="ECO:0000313" key="2">
    <source>
        <dbReference type="Proteomes" id="UP001165960"/>
    </source>
</evidence>
<sequence length="523" mass="58128">MYFLYLLGSCWGATILVHSSVGGRSHIKGMLEVCRVLVERGHAVKYVALDDNLHFANEHADIAQVGLGQKGLFRRHQSEFDSRCEGKVGEAYNIEFYNLYIEMLSETYRHEYMPLLKHVIENPPDVMVCDLVANACQEIAEARGIPLIIGMQALDVIGTFNAPFLAKDIRFGPVTTEKMPLLAKLYDTFVVPYFSGKIRQRLFAAIRRERKLVNSTATWFPRGAFHYGLGLVNSFFGFEAAIPLPPHVKVIGPIMASKTTPLDAQLHKFLATHTRVMFVGFGSHLSLRQPEISAILNGAQEAMQQGYIDGLIWGLGRTSLANFPNQTRLKTDFDDRFIFLPWAPQQAILQHPSTILFLSHGGLESTVEAIHSLTPILNLPFLGDQPRNAAKLQELGIGLCLDPHNINLPPSITSLLTHPNLQPNLIKAQALTNSHSRRLHEAANHVQDHLELAQACRPHFPYTPGGTLPPCETSHLHPASTRMSFIHANRIDAYLALGTTLLTLMGGILLSAKLVYSKHNPTK</sequence>
<organism evidence="1 2">
    <name type="scientific">Entomophthora muscae</name>
    <dbReference type="NCBI Taxonomy" id="34485"/>
    <lineage>
        <taxon>Eukaryota</taxon>
        <taxon>Fungi</taxon>
        <taxon>Fungi incertae sedis</taxon>
        <taxon>Zoopagomycota</taxon>
        <taxon>Entomophthoromycotina</taxon>
        <taxon>Entomophthoromycetes</taxon>
        <taxon>Entomophthorales</taxon>
        <taxon>Entomophthoraceae</taxon>
        <taxon>Entomophthora</taxon>
    </lineage>
</organism>
<accession>A0ACC2TM70</accession>
<evidence type="ECO:0000313" key="1">
    <source>
        <dbReference type="EMBL" id="KAJ9075834.1"/>
    </source>
</evidence>